<sequence length="600" mass="67292">MASSSTSSLTLPSSSSTHRWKYDAFLSFRGEDTRKNFTTHLHAALCQKGINTFKDNLLLRGEKISAGLLQAIEESRFSIIIFSENYASSSWCLDELTKILECVEEGGHTALPVFYNVDPSHVRKQKGCFADAFAEHEQVYREKMEKVVKWRKALTEVATISGWDSRDRDESEVIEEIVTRILNEPIDAFSSNVDALVGMDSRMEDLLSLLCIGSNDVRFVGIWGMAGIGKTTIAEAIYDRIYTKFDGCCFLKDVREDSQRHGLTYLQETLLSRVLGGINNLNRGINFIKARLHSKKVLIVLDNVVHRQELEALVGSHDWFGPGSRIIITTREKRLLIESLTLEHCKSLRSLPELPSSIEYLNAHSCTSLETLSCSSSTYTSKLGDLRFNFTNCFRLGENQGSDIVETILEGTQLASSMAKLLEPDERGLLQHGYQALVPGSRIPKWFTHQSVGSKVIVELPPHWYNTKWMGLAACVVFNFKGAVDGYRGTFPLACFLNGRYATLSDHNSLWTSSIIESDHTWFAYISRAELEARYPPWTGELSDYMLASFLFLVPEGAVTSHGEVKKCGVRLVYEEDGKYDGCSFPFSTMWPGDGDGGVF</sequence>
<dbReference type="InterPro" id="IPR044974">
    <property type="entry name" value="Disease_R_plants"/>
</dbReference>
<dbReference type="InterPro" id="IPR002182">
    <property type="entry name" value="NB-ARC"/>
</dbReference>
<dbReference type="GO" id="GO:0007165">
    <property type="term" value="P:signal transduction"/>
    <property type="evidence" value="ECO:0007669"/>
    <property type="project" value="InterPro"/>
</dbReference>
<evidence type="ECO:0000256" key="10">
    <source>
        <dbReference type="ARBA" id="ARBA00047304"/>
    </source>
</evidence>
<dbReference type="EC" id="3.2.2.6" evidence="3"/>
<evidence type="ECO:0000256" key="11">
    <source>
        <dbReference type="ARBA" id="ARBA00061488"/>
    </source>
</evidence>
<dbReference type="FunCoup" id="F6I423">
    <property type="interactions" value="384"/>
</dbReference>
<comment type="similarity">
    <text evidence="11">Belongs to the disease resistance TIR-NB-LRR family.</text>
</comment>
<dbReference type="Pfam" id="PF01582">
    <property type="entry name" value="TIR"/>
    <property type="match status" value="1"/>
</dbReference>
<accession>F6I423</accession>
<evidence type="ECO:0000256" key="3">
    <source>
        <dbReference type="ARBA" id="ARBA00011982"/>
    </source>
</evidence>
<dbReference type="Pfam" id="PF00931">
    <property type="entry name" value="NB-ARC"/>
    <property type="match status" value="1"/>
</dbReference>
<reference evidence="14" key="1">
    <citation type="journal article" date="2007" name="Nature">
        <title>The grapevine genome sequence suggests ancestral hexaploidization in major angiosperm phyla.</title>
        <authorList>
            <consortium name="The French-Italian Public Consortium for Grapevine Genome Characterization."/>
            <person name="Jaillon O."/>
            <person name="Aury J.-M."/>
            <person name="Noel B."/>
            <person name="Policriti A."/>
            <person name="Clepet C."/>
            <person name="Casagrande A."/>
            <person name="Choisne N."/>
            <person name="Aubourg S."/>
            <person name="Vitulo N."/>
            <person name="Jubin C."/>
            <person name="Vezzi A."/>
            <person name="Legeai F."/>
            <person name="Hugueney P."/>
            <person name="Dasilva C."/>
            <person name="Horner D."/>
            <person name="Mica E."/>
            <person name="Jublot D."/>
            <person name="Poulain J."/>
            <person name="Bruyere C."/>
            <person name="Billault A."/>
            <person name="Segurens B."/>
            <person name="Gouyvenoux M."/>
            <person name="Ugarte E."/>
            <person name="Cattonaro F."/>
            <person name="Anthouard V."/>
            <person name="Vico V."/>
            <person name="Del Fabbro C."/>
            <person name="Alaux M."/>
            <person name="Di Gaspero G."/>
            <person name="Dumas V."/>
            <person name="Felice N."/>
            <person name="Paillard S."/>
            <person name="Juman I."/>
            <person name="Moroldo M."/>
            <person name="Scalabrin S."/>
            <person name="Canaguier A."/>
            <person name="Le Clainche I."/>
            <person name="Malacrida G."/>
            <person name="Durand E."/>
            <person name="Pesole G."/>
            <person name="Laucou V."/>
            <person name="Chatelet P."/>
            <person name="Merdinoglu D."/>
            <person name="Delledonne M."/>
            <person name="Pezzotti M."/>
            <person name="Lecharny A."/>
            <person name="Scarpelli C."/>
            <person name="Artiguenave F."/>
            <person name="Pe M.E."/>
            <person name="Valle G."/>
            <person name="Morgante M."/>
            <person name="Caboche M."/>
            <person name="Adam-Blondon A.-F."/>
            <person name="Weissenbach J."/>
            <person name="Quetier F."/>
            <person name="Wincker P."/>
        </authorList>
    </citation>
    <scope>NUCLEOTIDE SEQUENCE [LARGE SCALE GENOMIC DNA]</scope>
    <source>
        <strain evidence="14">cv. Pinot noir / PN40024</strain>
    </source>
</reference>
<dbReference type="Pfam" id="PF20160">
    <property type="entry name" value="C-JID"/>
    <property type="match status" value="1"/>
</dbReference>
<dbReference type="PaxDb" id="29760-VIT_18s0041g00190.t01"/>
<dbReference type="InterPro" id="IPR045344">
    <property type="entry name" value="C-JID"/>
</dbReference>
<comment type="catalytic activity">
    <reaction evidence="10">
        <text>NAD(+) + H2O = ADP-D-ribose + nicotinamide + H(+)</text>
        <dbReference type="Rhea" id="RHEA:16301"/>
        <dbReference type="ChEBI" id="CHEBI:15377"/>
        <dbReference type="ChEBI" id="CHEBI:15378"/>
        <dbReference type="ChEBI" id="CHEBI:17154"/>
        <dbReference type="ChEBI" id="CHEBI:57540"/>
        <dbReference type="ChEBI" id="CHEBI:57967"/>
        <dbReference type="EC" id="3.2.2.6"/>
    </reaction>
    <physiologicalReaction direction="left-to-right" evidence="10">
        <dbReference type="Rhea" id="RHEA:16302"/>
    </physiologicalReaction>
</comment>
<dbReference type="SMR" id="F6I423"/>
<keyword evidence="4" id="KW-0963">Cytoplasm</keyword>
<evidence type="ECO:0000256" key="2">
    <source>
        <dbReference type="ARBA" id="ARBA00004496"/>
    </source>
</evidence>
<dbReference type="GO" id="GO:0005634">
    <property type="term" value="C:nucleus"/>
    <property type="evidence" value="ECO:0007669"/>
    <property type="project" value="UniProtKB-SubCell"/>
</dbReference>
<evidence type="ECO:0000256" key="1">
    <source>
        <dbReference type="ARBA" id="ARBA00004123"/>
    </source>
</evidence>
<evidence type="ECO:0000313" key="14">
    <source>
        <dbReference type="Proteomes" id="UP000009183"/>
    </source>
</evidence>
<evidence type="ECO:0000256" key="4">
    <source>
        <dbReference type="ARBA" id="ARBA00022490"/>
    </source>
</evidence>
<comment type="subcellular location">
    <subcellularLocation>
        <location evidence="2">Cytoplasm</location>
    </subcellularLocation>
    <subcellularLocation>
        <location evidence="1">Nucleus</location>
    </subcellularLocation>
</comment>
<dbReference type="InterPro" id="IPR000157">
    <property type="entry name" value="TIR_dom"/>
</dbReference>
<dbReference type="InParanoid" id="F6I423"/>
<keyword evidence="7" id="KW-0378">Hydrolase</keyword>
<dbReference type="PANTHER" id="PTHR11017:SF570">
    <property type="entry name" value="DISEASE RESISTANCE PROTEIN (TIR-NBS CLASS)-RELATED"/>
    <property type="match status" value="1"/>
</dbReference>
<keyword evidence="9" id="KW-0539">Nucleus</keyword>
<dbReference type="EMBL" id="FN596744">
    <property type="protein sequence ID" value="CCB61746.1"/>
    <property type="molecule type" value="Genomic_DNA"/>
</dbReference>
<dbReference type="AlphaFoldDB" id="F6I423"/>
<gene>
    <name evidence="13" type="ordered locus">VIT_18s0041g00190</name>
</gene>
<evidence type="ECO:0000256" key="9">
    <source>
        <dbReference type="ARBA" id="ARBA00023242"/>
    </source>
</evidence>
<evidence type="ECO:0000256" key="7">
    <source>
        <dbReference type="ARBA" id="ARBA00022801"/>
    </source>
</evidence>
<dbReference type="GO" id="GO:0043068">
    <property type="term" value="P:positive regulation of programmed cell death"/>
    <property type="evidence" value="ECO:0007669"/>
    <property type="project" value="UniProtKB-ARBA"/>
</dbReference>
<dbReference type="STRING" id="29760.F6I423"/>
<dbReference type="InterPro" id="IPR035897">
    <property type="entry name" value="Toll_tir_struct_dom_sf"/>
</dbReference>
<evidence type="ECO:0000256" key="8">
    <source>
        <dbReference type="ARBA" id="ARBA00023027"/>
    </source>
</evidence>
<keyword evidence="8" id="KW-0520">NAD</keyword>
<dbReference type="GO" id="GO:0061809">
    <property type="term" value="F:NAD+ nucleosidase activity, cyclic ADP-ribose generating"/>
    <property type="evidence" value="ECO:0007669"/>
    <property type="project" value="UniProtKB-EC"/>
</dbReference>
<evidence type="ECO:0000259" key="12">
    <source>
        <dbReference type="PROSITE" id="PS50104"/>
    </source>
</evidence>
<dbReference type="Gene3D" id="3.40.50.300">
    <property type="entry name" value="P-loop containing nucleotide triphosphate hydrolases"/>
    <property type="match status" value="1"/>
</dbReference>
<dbReference type="SUPFAM" id="SSF52200">
    <property type="entry name" value="Toll/Interleukin receptor TIR domain"/>
    <property type="match status" value="1"/>
</dbReference>
<keyword evidence="14" id="KW-1185">Reference proteome</keyword>
<evidence type="ECO:0000256" key="5">
    <source>
        <dbReference type="ARBA" id="ARBA00022614"/>
    </source>
</evidence>
<evidence type="ECO:0000313" key="13">
    <source>
        <dbReference type="EMBL" id="CCB61746.1"/>
    </source>
</evidence>
<dbReference type="InterPro" id="IPR027417">
    <property type="entry name" value="P-loop_NTPase"/>
</dbReference>
<dbReference type="Proteomes" id="UP000009183">
    <property type="component" value="Chromosome 18"/>
</dbReference>
<keyword evidence="6" id="KW-0677">Repeat</keyword>
<dbReference type="FunFam" id="3.40.50.10140:FF:000007">
    <property type="entry name" value="Disease resistance protein (TIR-NBS-LRR class)"/>
    <property type="match status" value="1"/>
</dbReference>
<dbReference type="SMART" id="SM00255">
    <property type="entry name" value="TIR"/>
    <property type="match status" value="1"/>
</dbReference>
<dbReference type="GO" id="GO:0043531">
    <property type="term" value="F:ADP binding"/>
    <property type="evidence" value="ECO:0007669"/>
    <property type="project" value="InterPro"/>
</dbReference>
<organism evidence="13 14">
    <name type="scientific">Vitis vinifera</name>
    <name type="common">Grape</name>
    <dbReference type="NCBI Taxonomy" id="29760"/>
    <lineage>
        <taxon>Eukaryota</taxon>
        <taxon>Viridiplantae</taxon>
        <taxon>Streptophyta</taxon>
        <taxon>Embryophyta</taxon>
        <taxon>Tracheophyta</taxon>
        <taxon>Spermatophyta</taxon>
        <taxon>Magnoliopsida</taxon>
        <taxon>eudicotyledons</taxon>
        <taxon>Gunneridae</taxon>
        <taxon>Pentapetalae</taxon>
        <taxon>rosids</taxon>
        <taxon>Vitales</taxon>
        <taxon>Vitaceae</taxon>
        <taxon>Viteae</taxon>
        <taxon>Vitis</taxon>
    </lineage>
</organism>
<protein>
    <recommendedName>
        <fullName evidence="3">ADP-ribosyl cyclase/cyclic ADP-ribose hydrolase</fullName>
        <ecNumber evidence="3">3.2.2.6</ecNumber>
    </recommendedName>
</protein>
<evidence type="ECO:0000256" key="6">
    <source>
        <dbReference type="ARBA" id="ARBA00022737"/>
    </source>
</evidence>
<proteinExistence type="inferred from homology"/>
<dbReference type="PROSITE" id="PS50104">
    <property type="entry name" value="TIR"/>
    <property type="match status" value="1"/>
</dbReference>
<keyword evidence="5" id="KW-0433">Leucine-rich repeat</keyword>
<dbReference type="Gene3D" id="3.40.50.10140">
    <property type="entry name" value="Toll/interleukin-1 receptor homology (TIR) domain"/>
    <property type="match status" value="1"/>
</dbReference>
<name>F6I423_VITVI</name>
<dbReference type="GO" id="GO:0005737">
    <property type="term" value="C:cytoplasm"/>
    <property type="evidence" value="ECO:0007669"/>
    <property type="project" value="UniProtKB-SubCell"/>
</dbReference>
<dbReference type="ExpressionAtlas" id="F6I423">
    <property type="expression patterns" value="baseline"/>
</dbReference>
<dbReference type="OrthoDB" id="1936883at2759"/>
<feature type="domain" description="TIR" evidence="12">
    <location>
        <begin position="20"/>
        <end position="185"/>
    </location>
</feature>
<dbReference type="HOGENOM" id="CLU_455229_0_0_1"/>
<dbReference type="PANTHER" id="PTHR11017">
    <property type="entry name" value="LEUCINE-RICH REPEAT-CONTAINING PROTEIN"/>
    <property type="match status" value="1"/>
</dbReference>
<dbReference type="PRINTS" id="PR00364">
    <property type="entry name" value="DISEASERSIST"/>
</dbReference>
<dbReference type="SUPFAM" id="SSF52540">
    <property type="entry name" value="P-loop containing nucleoside triphosphate hydrolases"/>
    <property type="match status" value="1"/>
</dbReference>
<dbReference type="GO" id="GO:0050832">
    <property type="term" value="P:defense response to fungus"/>
    <property type="evidence" value="ECO:0007669"/>
    <property type="project" value="UniProtKB-ARBA"/>
</dbReference>